<comment type="caution">
    <text evidence="5">The sequence shown here is derived from an EMBL/GenBank/DDBJ whole genome shotgun (WGS) entry which is preliminary data.</text>
</comment>
<dbReference type="EMBL" id="SRYR01000004">
    <property type="protein sequence ID" value="TGY42067.1"/>
    <property type="molecule type" value="Genomic_DNA"/>
</dbReference>
<evidence type="ECO:0000313" key="6">
    <source>
        <dbReference type="Proteomes" id="UP000306888"/>
    </source>
</evidence>
<evidence type="ECO:0000313" key="5">
    <source>
        <dbReference type="EMBL" id="TGY42067.1"/>
    </source>
</evidence>
<dbReference type="SMART" id="SM00342">
    <property type="entry name" value="HTH_ARAC"/>
    <property type="match status" value="1"/>
</dbReference>
<sequence length="320" mass="38230">MFSKGDIIMSEKLEVIYYPSIDNIKLFVVDIEYRSPHTHPEIEVLFVFKGNPIFMINNEKFEFHQGDIIIINSNEKHEIISNIETSTFLVLNISTKYFEGYFSQINQIAFKGHCTYNSKHKLLIYTFLNLARLYIEKSNFYKVSCASMVNVMFVYLLENYSMYDIYNYKSQDSCQNKLRLERIMHYVEENYYDKISLKDISDREGVSVCFLSRFIHKYLELSFQDYLTFVRFNHAKELILTTDMKLVDICYQCGFSDYRYMTQAFKKYCKCTPKEFKLRENISMPTKDFLGTTIQRVYDNDEALNIIEDTIKYYNLVEPR</sequence>
<dbReference type="InterPro" id="IPR014710">
    <property type="entry name" value="RmlC-like_jellyroll"/>
</dbReference>
<dbReference type="Pfam" id="PF12833">
    <property type="entry name" value="HTH_18"/>
    <property type="match status" value="1"/>
</dbReference>
<dbReference type="Proteomes" id="UP000306888">
    <property type="component" value="Unassembled WGS sequence"/>
</dbReference>
<dbReference type="Gene3D" id="1.10.10.60">
    <property type="entry name" value="Homeodomain-like"/>
    <property type="match status" value="2"/>
</dbReference>
<dbReference type="PANTHER" id="PTHR43280:SF2">
    <property type="entry name" value="HTH-TYPE TRANSCRIPTIONAL REGULATOR EXSA"/>
    <property type="match status" value="1"/>
</dbReference>
<accession>A0A4S2DIS2</accession>
<dbReference type="GO" id="GO:0043565">
    <property type="term" value="F:sequence-specific DNA binding"/>
    <property type="evidence" value="ECO:0007669"/>
    <property type="project" value="InterPro"/>
</dbReference>
<keyword evidence="3" id="KW-0804">Transcription</keyword>
<keyword evidence="6" id="KW-1185">Reference proteome</keyword>
<proteinExistence type="predicted"/>
<dbReference type="Gene3D" id="2.60.120.10">
    <property type="entry name" value="Jelly Rolls"/>
    <property type="match status" value="1"/>
</dbReference>
<feature type="domain" description="HTH araC/xylS-type" evidence="4">
    <location>
        <begin position="181"/>
        <end position="279"/>
    </location>
</feature>
<gene>
    <name evidence="5" type="ORF">E5347_10040</name>
</gene>
<dbReference type="GO" id="GO:0003700">
    <property type="term" value="F:DNA-binding transcription factor activity"/>
    <property type="evidence" value="ECO:0007669"/>
    <property type="project" value="InterPro"/>
</dbReference>
<dbReference type="PROSITE" id="PS01124">
    <property type="entry name" value="HTH_ARAC_FAMILY_2"/>
    <property type="match status" value="1"/>
</dbReference>
<dbReference type="PANTHER" id="PTHR43280">
    <property type="entry name" value="ARAC-FAMILY TRANSCRIPTIONAL REGULATOR"/>
    <property type="match status" value="1"/>
</dbReference>
<dbReference type="SUPFAM" id="SSF51182">
    <property type="entry name" value="RmlC-like cupins"/>
    <property type="match status" value="1"/>
</dbReference>
<dbReference type="OrthoDB" id="9791615at2"/>
<keyword evidence="1" id="KW-0805">Transcription regulation</keyword>
<dbReference type="InterPro" id="IPR018060">
    <property type="entry name" value="HTH_AraC"/>
</dbReference>
<dbReference type="SUPFAM" id="SSF46689">
    <property type="entry name" value="Homeodomain-like"/>
    <property type="match status" value="2"/>
</dbReference>
<dbReference type="InterPro" id="IPR011051">
    <property type="entry name" value="RmlC_Cupin_sf"/>
</dbReference>
<keyword evidence="2" id="KW-0238">DNA-binding</keyword>
<name>A0A4S2DIS2_9CLOT</name>
<dbReference type="AlphaFoldDB" id="A0A4S2DIS2"/>
<evidence type="ECO:0000256" key="2">
    <source>
        <dbReference type="ARBA" id="ARBA00023125"/>
    </source>
</evidence>
<evidence type="ECO:0000259" key="4">
    <source>
        <dbReference type="PROSITE" id="PS01124"/>
    </source>
</evidence>
<organism evidence="5 6">
    <name type="scientific">Clostridium sartagoforme</name>
    <dbReference type="NCBI Taxonomy" id="84031"/>
    <lineage>
        <taxon>Bacteria</taxon>
        <taxon>Bacillati</taxon>
        <taxon>Bacillota</taxon>
        <taxon>Clostridia</taxon>
        <taxon>Eubacteriales</taxon>
        <taxon>Clostridiaceae</taxon>
        <taxon>Clostridium</taxon>
    </lineage>
</organism>
<evidence type="ECO:0000256" key="1">
    <source>
        <dbReference type="ARBA" id="ARBA00023015"/>
    </source>
</evidence>
<dbReference type="InterPro" id="IPR009057">
    <property type="entry name" value="Homeodomain-like_sf"/>
</dbReference>
<evidence type="ECO:0000256" key="3">
    <source>
        <dbReference type="ARBA" id="ARBA00023163"/>
    </source>
</evidence>
<protein>
    <submittedName>
        <fullName evidence="5">AraC family transcriptional regulator</fullName>
    </submittedName>
</protein>
<reference evidence="5 6" key="1">
    <citation type="submission" date="2019-04" db="EMBL/GenBank/DDBJ databases">
        <title>Microbes associate with the intestines of laboratory mice.</title>
        <authorList>
            <person name="Navarre W."/>
            <person name="Wong E."/>
            <person name="Huang K."/>
            <person name="Tropini C."/>
            <person name="Ng K."/>
            <person name="Yu B."/>
        </authorList>
    </citation>
    <scope>NUCLEOTIDE SEQUENCE [LARGE SCALE GENOMIC DNA]</scope>
    <source>
        <strain evidence="5 6">NM50_B9-20</strain>
    </source>
</reference>
<dbReference type="Pfam" id="PF02311">
    <property type="entry name" value="AraC_binding"/>
    <property type="match status" value="1"/>
</dbReference>
<dbReference type="InterPro" id="IPR003313">
    <property type="entry name" value="AraC-bd"/>
</dbReference>